<protein>
    <submittedName>
        <fullName evidence="1">TraB/GumN family protein</fullName>
    </submittedName>
</protein>
<dbReference type="Proteomes" id="UP000824321">
    <property type="component" value="Chromosome"/>
</dbReference>
<sequence>MWTIDTPTGTIILVGEIAAVPKATPWLPERLEEATAESSRVILRATPKFSPGDVFRLIFSGGKITKLPDRTNAGDYLSADQRERLAALEAEYDIDYDRRSFLMTSFDLLARRLDFDDDITKDATEIVRKAAKRADVPITRPERFRGEDLLDDLAEAEPASHIPCLMAAMTAVEAGPAVIEARGNAWRKFDVAGVMANPLEIALGTCWPWTDDDLGEEIRDQWTGLIEDAAGDTGVTLAVVPLRVLAEEGGVLDQLETRGFEIFGPDWR</sequence>
<gene>
    <name evidence="1" type="ORF">K3136_06425</name>
</gene>
<dbReference type="Pfam" id="PF01963">
    <property type="entry name" value="TraB_PrgY_gumN"/>
    <property type="match status" value="1"/>
</dbReference>
<reference evidence="1 2" key="1">
    <citation type="submission" date="2021-08" db="EMBL/GenBank/DDBJ databases">
        <title>Comparative Genomics Analysis of the Genus Qipengyuania Reveals Extensive Genetic Diversity and Metabolic Versatility, Including the Description of Fifteen Novel Species.</title>
        <authorList>
            <person name="Liu Y."/>
        </authorList>
    </citation>
    <scope>NUCLEOTIDE SEQUENCE [LARGE SCALE GENOMIC DNA]</scope>
    <source>
        <strain evidence="1 2">1NDH1</strain>
    </source>
</reference>
<evidence type="ECO:0000313" key="2">
    <source>
        <dbReference type="Proteomes" id="UP000824321"/>
    </source>
</evidence>
<accession>A0ABX9A5H0</accession>
<evidence type="ECO:0000313" key="1">
    <source>
        <dbReference type="EMBL" id="QZD96527.1"/>
    </source>
</evidence>
<organism evidence="1 2">
    <name type="scientific">Qipengyuania gelatinilytica</name>
    <dbReference type="NCBI Taxonomy" id="2867231"/>
    <lineage>
        <taxon>Bacteria</taxon>
        <taxon>Pseudomonadati</taxon>
        <taxon>Pseudomonadota</taxon>
        <taxon>Alphaproteobacteria</taxon>
        <taxon>Sphingomonadales</taxon>
        <taxon>Erythrobacteraceae</taxon>
        <taxon>Qipengyuania</taxon>
    </lineage>
</organism>
<dbReference type="EMBL" id="CP081294">
    <property type="protein sequence ID" value="QZD96527.1"/>
    <property type="molecule type" value="Genomic_DNA"/>
</dbReference>
<dbReference type="CDD" id="cd14788">
    <property type="entry name" value="GumN"/>
    <property type="match status" value="1"/>
</dbReference>
<proteinExistence type="predicted"/>
<name>A0ABX9A5H0_9SPHN</name>
<keyword evidence="2" id="KW-1185">Reference proteome</keyword>
<dbReference type="InterPro" id="IPR002816">
    <property type="entry name" value="TraB/PrgY/GumN_fam"/>
</dbReference>